<dbReference type="Pfam" id="PF00990">
    <property type="entry name" value="GGDEF"/>
    <property type="match status" value="1"/>
</dbReference>
<evidence type="ECO:0000256" key="3">
    <source>
        <dbReference type="PROSITE-ProRule" id="PRU00169"/>
    </source>
</evidence>
<gene>
    <name evidence="6" type="ORF">EZV61_00610</name>
</gene>
<accession>A0ABY2AMT1</accession>
<dbReference type="InterPro" id="IPR050469">
    <property type="entry name" value="Diguanylate_Cyclase"/>
</dbReference>
<dbReference type="Gene3D" id="3.30.70.270">
    <property type="match status" value="1"/>
</dbReference>
<dbReference type="PROSITE" id="PS50887">
    <property type="entry name" value="GGDEF"/>
    <property type="match status" value="1"/>
</dbReference>
<dbReference type="Gene3D" id="3.40.50.2300">
    <property type="match status" value="2"/>
</dbReference>
<protein>
    <recommendedName>
        <fullName evidence="1">diguanylate cyclase</fullName>
        <ecNumber evidence="1">2.7.7.65</ecNumber>
    </recommendedName>
</protein>
<dbReference type="InterPro" id="IPR000160">
    <property type="entry name" value="GGDEF_dom"/>
</dbReference>
<reference evidence="6 7" key="1">
    <citation type="submission" date="2019-02" db="EMBL/GenBank/DDBJ databases">
        <title>Corallincola luteus sp. nov., a marine bacterium isolated from surface sediment of Bohai Sea in China.</title>
        <authorList>
            <person name="Ren Q."/>
        </authorList>
    </citation>
    <scope>NUCLEOTIDE SEQUENCE [LARGE SCALE GENOMIC DNA]</scope>
    <source>
        <strain evidence="6 7">DASS28</strain>
    </source>
</reference>
<keyword evidence="3" id="KW-0597">Phosphoprotein</keyword>
<evidence type="ECO:0000259" key="5">
    <source>
        <dbReference type="PROSITE" id="PS50887"/>
    </source>
</evidence>
<dbReference type="EMBL" id="SJXE01000001">
    <property type="protein sequence ID" value="TCI04514.1"/>
    <property type="molecule type" value="Genomic_DNA"/>
</dbReference>
<comment type="catalytic activity">
    <reaction evidence="2">
        <text>2 GTP = 3',3'-c-di-GMP + 2 diphosphate</text>
        <dbReference type="Rhea" id="RHEA:24898"/>
        <dbReference type="ChEBI" id="CHEBI:33019"/>
        <dbReference type="ChEBI" id="CHEBI:37565"/>
        <dbReference type="ChEBI" id="CHEBI:58805"/>
        <dbReference type="EC" id="2.7.7.65"/>
    </reaction>
</comment>
<proteinExistence type="predicted"/>
<evidence type="ECO:0000256" key="1">
    <source>
        <dbReference type="ARBA" id="ARBA00012528"/>
    </source>
</evidence>
<dbReference type="SMART" id="SM00267">
    <property type="entry name" value="GGDEF"/>
    <property type="match status" value="1"/>
</dbReference>
<sequence>MERILVVEDSPMVLKIIRHLILQGLDVDVVTQTDLASCREQLDSDGEFFAAVVDLNLPDAPNGEVVELVLDRQIPTVVLTGSYDDERRERLLSMGVVDYVVKESRHSYDYVVKLLRRLQKNRHIKVLVADDSGTTRRFIKGLLQQHLYQVLEAKDGKEALTVLAQHPDVSILITDYAMPEMDGFELVKQVRTEKDKHELVIIGLSSTESGALSAKFIKNGANDFLRKPFFHEEFHCRLMHNLEEMELIQAIQDAANRDYLTQLYNRRYFFTTGGKHHEQAVAKGQQLALAMLDIDHFKQLNDNYGHEAGDEVLRQLASKMTQAFPRFICARMGGEEFCIMMPGLNNDQANQLLEGFRLMVAQQPFMYGDTELQVTFSAGVTNQLSSCLDNMYQGVDEYLYRAKEAGRNFVITDD</sequence>
<organism evidence="6 7">
    <name type="scientific">Corallincola luteus</name>
    <dbReference type="NCBI Taxonomy" id="1775177"/>
    <lineage>
        <taxon>Bacteria</taxon>
        <taxon>Pseudomonadati</taxon>
        <taxon>Pseudomonadota</taxon>
        <taxon>Gammaproteobacteria</taxon>
        <taxon>Alteromonadales</taxon>
        <taxon>Psychromonadaceae</taxon>
        <taxon>Corallincola</taxon>
    </lineage>
</organism>
<dbReference type="NCBIfam" id="TIGR00254">
    <property type="entry name" value="GGDEF"/>
    <property type="match status" value="1"/>
</dbReference>
<name>A0ABY2AMT1_9GAMM</name>
<dbReference type="CDD" id="cd19921">
    <property type="entry name" value="REC_1_GGDEF"/>
    <property type="match status" value="1"/>
</dbReference>
<dbReference type="PROSITE" id="PS50110">
    <property type="entry name" value="RESPONSE_REGULATORY"/>
    <property type="match status" value="2"/>
</dbReference>
<evidence type="ECO:0000313" key="7">
    <source>
        <dbReference type="Proteomes" id="UP000292554"/>
    </source>
</evidence>
<comment type="caution">
    <text evidence="6">The sequence shown here is derived from an EMBL/GenBank/DDBJ whole genome shotgun (WGS) entry which is preliminary data.</text>
</comment>
<dbReference type="CDD" id="cd17544">
    <property type="entry name" value="REC_2_GGDEF"/>
    <property type="match status" value="1"/>
</dbReference>
<evidence type="ECO:0000313" key="6">
    <source>
        <dbReference type="EMBL" id="TCI04514.1"/>
    </source>
</evidence>
<evidence type="ECO:0000259" key="4">
    <source>
        <dbReference type="PROSITE" id="PS50110"/>
    </source>
</evidence>
<dbReference type="InterPro" id="IPR011006">
    <property type="entry name" value="CheY-like_superfamily"/>
</dbReference>
<feature type="modified residue" description="4-aspartylphosphate" evidence="3">
    <location>
        <position position="54"/>
    </location>
</feature>
<dbReference type="EC" id="2.7.7.65" evidence="1"/>
<feature type="modified residue" description="4-aspartylphosphate" evidence="3">
    <location>
        <position position="175"/>
    </location>
</feature>
<dbReference type="SUPFAM" id="SSF52172">
    <property type="entry name" value="CheY-like"/>
    <property type="match status" value="2"/>
</dbReference>
<dbReference type="InterPro" id="IPR029787">
    <property type="entry name" value="Nucleotide_cyclase"/>
</dbReference>
<dbReference type="CDD" id="cd01949">
    <property type="entry name" value="GGDEF"/>
    <property type="match status" value="1"/>
</dbReference>
<dbReference type="SUPFAM" id="SSF55073">
    <property type="entry name" value="Nucleotide cyclase"/>
    <property type="match status" value="1"/>
</dbReference>
<keyword evidence="7" id="KW-1185">Reference proteome</keyword>
<dbReference type="InterPro" id="IPR001789">
    <property type="entry name" value="Sig_transdc_resp-reg_receiver"/>
</dbReference>
<dbReference type="PANTHER" id="PTHR45138">
    <property type="entry name" value="REGULATORY COMPONENTS OF SENSORY TRANSDUCTION SYSTEM"/>
    <property type="match status" value="1"/>
</dbReference>
<feature type="domain" description="GGDEF" evidence="5">
    <location>
        <begin position="285"/>
        <end position="414"/>
    </location>
</feature>
<dbReference type="Pfam" id="PF00072">
    <property type="entry name" value="Response_reg"/>
    <property type="match status" value="2"/>
</dbReference>
<dbReference type="PANTHER" id="PTHR45138:SF9">
    <property type="entry name" value="DIGUANYLATE CYCLASE DGCM-RELATED"/>
    <property type="match status" value="1"/>
</dbReference>
<dbReference type="Proteomes" id="UP000292554">
    <property type="component" value="Unassembled WGS sequence"/>
</dbReference>
<feature type="domain" description="Response regulatory" evidence="4">
    <location>
        <begin position="3"/>
        <end position="117"/>
    </location>
</feature>
<feature type="domain" description="Response regulatory" evidence="4">
    <location>
        <begin position="125"/>
        <end position="242"/>
    </location>
</feature>
<dbReference type="RefSeq" id="WP_131413991.1">
    <property type="nucleotide sequence ID" value="NZ_SJXE01000001.1"/>
</dbReference>
<dbReference type="InterPro" id="IPR043128">
    <property type="entry name" value="Rev_trsase/Diguanyl_cyclase"/>
</dbReference>
<evidence type="ECO:0000256" key="2">
    <source>
        <dbReference type="ARBA" id="ARBA00034247"/>
    </source>
</evidence>
<dbReference type="SMART" id="SM00448">
    <property type="entry name" value="REC"/>
    <property type="match status" value="2"/>
</dbReference>